<dbReference type="Gene3D" id="3.20.20.140">
    <property type="entry name" value="Metal-dependent hydrolases"/>
    <property type="match status" value="1"/>
</dbReference>
<dbReference type="InterPro" id="IPR032466">
    <property type="entry name" value="Metal_Hydrolase"/>
</dbReference>
<reference evidence="4" key="1">
    <citation type="submission" date="2016-10" db="EMBL/GenBank/DDBJ databases">
        <authorList>
            <person name="Varghese N."/>
            <person name="Submissions S."/>
        </authorList>
    </citation>
    <scope>NUCLEOTIDE SEQUENCE [LARGE SCALE GENOMIC DNA]</scope>
    <source>
        <strain evidence="4">DSM 7165</strain>
    </source>
</reference>
<dbReference type="GO" id="GO:0004151">
    <property type="term" value="F:dihydroorotase activity"/>
    <property type="evidence" value="ECO:0007669"/>
    <property type="project" value="InterPro"/>
</dbReference>
<gene>
    <name evidence="3" type="ORF">SAMN05421831_1063</name>
</gene>
<dbReference type="CDD" id="cd01317">
    <property type="entry name" value="DHOase_IIa"/>
    <property type="match status" value="1"/>
</dbReference>
<keyword evidence="4" id="KW-1185">Reference proteome</keyword>
<dbReference type="InterPro" id="IPR024403">
    <property type="entry name" value="DHOase_cat"/>
</dbReference>
<protein>
    <submittedName>
        <fullName evidence="3">Dihydroorotase</fullName>
    </submittedName>
</protein>
<dbReference type="RefSeq" id="WP_093309324.1">
    <property type="nucleotide sequence ID" value="NZ_FNYH01000006.1"/>
</dbReference>
<dbReference type="EMBL" id="FNYH01000006">
    <property type="protein sequence ID" value="SEI63116.1"/>
    <property type="molecule type" value="Genomic_DNA"/>
</dbReference>
<keyword evidence="1" id="KW-0665">Pyrimidine biosynthesis</keyword>
<dbReference type="PANTHER" id="PTHR43668">
    <property type="entry name" value="ALLANTOINASE"/>
    <property type="match status" value="1"/>
</dbReference>
<dbReference type="Proteomes" id="UP000242999">
    <property type="component" value="Unassembled WGS sequence"/>
</dbReference>
<dbReference type="SUPFAM" id="SSF51556">
    <property type="entry name" value="Metallo-dependent hydrolases"/>
    <property type="match status" value="1"/>
</dbReference>
<dbReference type="STRING" id="64971.SAMN05421831_1063"/>
<dbReference type="OrthoDB" id="5687299at2"/>
<name>A0A1H6S8J7_9GAMM</name>
<evidence type="ECO:0000259" key="2">
    <source>
        <dbReference type="Pfam" id="PF12890"/>
    </source>
</evidence>
<dbReference type="Pfam" id="PF12890">
    <property type="entry name" value="DHOase"/>
    <property type="match status" value="1"/>
</dbReference>
<evidence type="ECO:0000256" key="1">
    <source>
        <dbReference type="ARBA" id="ARBA00022975"/>
    </source>
</evidence>
<dbReference type="GO" id="GO:0006145">
    <property type="term" value="P:purine nucleobase catabolic process"/>
    <property type="evidence" value="ECO:0007669"/>
    <property type="project" value="TreeGrafter"/>
</dbReference>
<dbReference type="InterPro" id="IPR050138">
    <property type="entry name" value="DHOase/Allantoinase_Hydrolase"/>
</dbReference>
<dbReference type="InterPro" id="IPR004722">
    <property type="entry name" value="DHOase"/>
</dbReference>
<sequence>MSEATKISIIGARVLDPTQHLDACLDVHLDQGRILALGDAPAHFIPERTLDASGLLLTPGWIDIGTHVREPGPSYKGQLASELPAAAAGGFTHVCARPDTQPVLDSPALVRTLRDKAAGIQGARFLPMGALTRDLQGQALTNMAGLQDAGCIALSQMHYGFQDVGILKRCLEYAATFDLLVCLQPQDPALASKGCAHEGAVATRMGLAGIPETAETLALANILLLVEATGARVHLQHISCARSVDMLYQAQERGLAVTADVSIQHLMYSEHDLENFNTLFHVQPPLRTLQDQAALRQGLQDGVLQVLSSGHLPQDAAAKNAPFAASEAGVSSLETLASQGLALVNQGVLTLNQLIERLTYAPACVLGLDAGHLHLGANADFCLLDPDAHWQVTPASLVSMGKNTPLLGQELTGRIVSTWVQGREVFSRLA</sequence>
<proteinExistence type="predicted"/>
<dbReference type="SUPFAM" id="SSF51338">
    <property type="entry name" value="Composite domain of metallo-dependent hydrolases"/>
    <property type="match status" value="1"/>
</dbReference>
<dbReference type="NCBIfam" id="NF005791">
    <property type="entry name" value="PRK07627.1"/>
    <property type="match status" value="1"/>
</dbReference>
<dbReference type="GO" id="GO:0006221">
    <property type="term" value="P:pyrimidine nucleotide biosynthetic process"/>
    <property type="evidence" value="ECO:0007669"/>
    <property type="project" value="UniProtKB-KW"/>
</dbReference>
<evidence type="ECO:0000313" key="4">
    <source>
        <dbReference type="Proteomes" id="UP000242999"/>
    </source>
</evidence>
<organism evidence="3 4">
    <name type="scientific">Allopseudospirillum japonicum</name>
    <dbReference type="NCBI Taxonomy" id="64971"/>
    <lineage>
        <taxon>Bacteria</taxon>
        <taxon>Pseudomonadati</taxon>
        <taxon>Pseudomonadota</taxon>
        <taxon>Gammaproteobacteria</taxon>
        <taxon>Oceanospirillales</taxon>
        <taxon>Oceanospirillaceae</taxon>
        <taxon>Allopseudospirillum</taxon>
    </lineage>
</organism>
<dbReference type="GO" id="GO:0004038">
    <property type="term" value="F:allantoinase activity"/>
    <property type="evidence" value="ECO:0007669"/>
    <property type="project" value="TreeGrafter"/>
</dbReference>
<evidence type="ECO:0000313" key="3">
    <source>
        <dbReference type="EMBL" id="SEI63116.1"/>
    </source>
</evidence>
<accession>A0A1H6S8J7</accession>
<feature type="domain" description="Dihydroorotase catalytic" evidence="2">
    <location>
        <begin position="56"/>
        <end position="240"/>
    </location>
</feature>
<dbReference type="PANTHER" id="PTHR43668:SF2">
    <property type="entry name" value="ALLANTOINASE"/>
    <property type="match status" value="1"/>
</dbReference>
<dbReference type="GO" id="GO:0046872">
    <property type="term" value="F:metal ion binding"/>
    <property type="evidence" value="ECO:0007669"/>
    <property type="project" value="InterPro"/>
</dbReference>
<dbReference type="InterPro" id="IPR011059">
    <property type="entry name" value="Metal-dep_hydrolase_composite"/>
</dbReference>
<dbReference type="GO" id="GO:0005737">
    <property type="term" value="C:cytoplasm"/>
    <property type="evidence" value="ECO:0007669"/>
    <property type="project" value="TreeGrafter"/>
</dbReference>
<dbReference type="NCBIfam" id="TIGR00857">
    <property type="entry name" value="pyrC_multi"/>
    <property type="match status" value="1"/>
</dbReference>
<dbReference type="Gene3D" id="2.30.40.10">
    <property type="entry name" value="Urease, subunit C, domain 1"/>
    <property type="match status" value="1"/>
</dbReference>
<dbReference type="AlphaFoldDB" id="A0A1H6S8J7"/>